<evidence type="ECO:0000256" key="2">
    <source>
        <dbReference type="PROSITE-ProRule" id="PRU00504"/>
    </source>
</evidence>
<sequence>MSSIVTTLFKATLGLLVNKGRDKAAEILKDGDVTDRRLHSLIVREIDDIKSKLDALSKKDLEASISFFEEGIALLYEVFDIVKSRNKRGAATAQAACDEAFSLVEGITRLELTGLDESATRKLSTAKERFKDARRKATRAFKNEGLKTSDRILAMKYRVMATILETVDNPADAVAPCGVCVKELNSLSAVQNSFDVQLKTGIQKVRGLLGKEERREIIFNVCHVNRVISDIALALGRVDFSPSVDIGENKVIPLCDAKVKDVLLKHGKEYCCVPPRSLGQEGKEEHKQTDLHHVKVFDNSGKFMKQSSLSTDEVNATYAYEVATDMNDNIFVLTKLEKPGSELSYWVYKLTKTADLHHKFRLRGEGRYSGLSVSDEGKVVTLRRERVVEEYDTDGELVRSFELERMKFLCGVTVANDGRVMVMQQDGYEPCVHIFSESGNYLDKFKLQEIMCWYSSITLHRESEEVVVAGAIKKELLKIEMYSKDGEFVHCTEIPVDAVIYSVSGITVTTTGHIACIADNKVFIRVQLAYQINDVTRPQTLRCLLCHYRKNSFRVLPVLRLSAMSSIATALFKVTIVKSRNECGAAAAQAACDEAFSLVEGITRLELTGLDESATRKLSTAKKRFKDARREATRAFKNEGLKTSDRILAMKYRVMATILETVDNPADAVAPCGVCVKELNSLSAVQNSFDVQLKTGIQKVWGLFGKEERREIIFNVCHVNRVIFDIALALGRLDFNQSVDIGENRVIPLCDARVKDVLLKHSKEYCCVPLRLLGQEGEEEHKLKDPLGIATNSSGEFIVTDLHYVKVFDKSGKFVKQSSLSTNEVNKTFAREVATDMSDNIFVLTRLKKPERERSYWVYKLTKTADLHHKFRLRGESLYWGLSVSDKGKVVTLRDLDTVEEYNTDGEFVRIFGQGIISSAFSVIVTNDGRAMVVDEDDHCVHIFGESGDYLDKFKLQRIDYYDASITFHRAGEQVVVAGTREGKPLQFEIYSKDSEFVYCAEIAIDGGISSVRGITMTTKGRIACVTRDKI</sequence>
<dbReference type="InterPro" id="IPR050952">
    <property type="entry name" value="TRIM-NHL_E3_ligases"/>
</dbReference>
<gene>
    <name evidence="3" type="ORF">PMEA_00027610</name>
</gene>
<reference evidence="3 4" key="1">
    <citation type="submission" date="2022-05" db="EMBL/GenBank/DDBJ databases">
        <authorList>
            <consortium name="Genoscope - CEA"/>
            <person name="William W."/>
        </authorList>
    </citation>
    <scope>NUCLEOTIDE SEQUENCE [LARGE SCALE GENOMIC DNA]</scope>
</reference>
<comment type="caution">
    <text evidence="3">The sequence shown here is derived from an EMBL/GenBank/DDBJ whole genome shotgun (WGS) entry which is preliminary data.</text>
</comment>
<dbReference type="GO" id="GO:0043161">
    <property type="term" value="P:proteasome-mediated ubiquitin-dependent protein catabolic process"/>
    <property type="evidence" value="ECO:0007669"/>
    <property type="project" value="TreeGrafter"/>
</dbReference>
<keyword evidence="1" id="KW-0677">Repeat</keyword>
<dbReference type="PANTHER" id="PTHR24104:SF47">
    <property type="entry name" value="E3 UBIQUITIN-PROTEIN LIGASE NHLRC1"/>
    <property type="match status" value="1"/>
</dbReference>
<name>A0AAU9XSE8_9CNID</name>
<dbReference type="SUPFAM" id="SSF63825">
    <property type="entry name" value="YWTD domain"/>
    <property type="match status" value="1"/>
</dbReference>
<accession>A0AAU9XSE8</accession>
<dbReference type="GO" id="GO:0000209">
    <property type="term" value="P:protein polyubiquitination"/>
    <property type="evidence" value="ECO:0007669"/>
    <property type="project" value="TreeGrafter"/>
</dbReference>
<evidence type="ECO:0000313" key="3">
    <source>
        <dbReference type="EMBL" id="CAH3154572.1"/>
    </source>
</evidence>
<dbReference type="AlphaFoldDB" id="A0AAU9XSE8"/>
<evidence type="ECO:0000256" key="1">
    <source>
        <dbReference type="ARBA" id="ARBA00022737"/>
    </source>
</evidence>
<dbReference type="PANTHER" id="PTHR24104">
    <property type="entry name" value="E3 UBIQUITIN-PROTEIN LIGASE NHLRC1-RELATED"/>
    <property type="match status" value="1"/>
</dbReference>
<dbReference type="EMBL" id="CALNXJ010000056">
    <property type="protein sequence ID" value="CAH3154572.1"/>
    <property type="molecule type" value="Genomic_DNA"/>
</dbReference>
<evidence type="ECO:0000313" key="4">
    <source>
        <dbReference type="Proteomes" id="UP001159428"/>
    </source>
</evidence>
<protein>
    <submittedName>
        <fullName evidence="3">Uncharacterized protein</fullName>
    </submittedName>
</protein>
<dbReference type="Gene3D" id="2.120.10.30">
    <property type="entry name" value="TolB, C-terminal domain"/>
    <property type="match status" value="2"/>
</dbReference>
<organism evidence="3 4">
    <name type="scientific">Pocillopora meandrina</name>
    <dbReference type="NCBI Taxonomy" id="46732"/>
    <lineage>
        <taxon>Eukaryota</taxon>
        <taxon>Metazoa</taxon>
        <taxon>Cnidaria</taxon>
        <taxon>Anthozoa</taxon>
        <taxon>Hexacorallia</taxon>
        <taxon>Scleractinia</taxon>
        <taxon>Astrocoeniina</taxon>
        <taxon>Pocilloporidae</taxon>
        <taxon>Pocillopora</taxon>
    </lineage>
</organism>
<dbReference type="Proteomes" id="UP001159428">
    <property type="component" value="Unassembled WGS sequence"/>
</dbReference>
<keyword evidence="4" id="KW-1185">Reference proteome</keyword>
<dbReference type="SUPFAM" id="SSF63829">
    <property type="entry name" value="Calcium-dependent phosphotriesterase"/>
    <property type="match status" value="1"/>
</dbReference>
<dbReference type="GO" id="GO:0061630">
    <property type="term" value="F:ubiquitin protein ligase activity"/>
    <property type="evidence" value="ECO:0007669"/>
    <property type="project" value="TreeGrafter"/>
</dbReference>
<dbReference type="PROSITE" id="PS51125">
    <property type="entry name" value="NHL"/>
    <property type="match status" value="1"/>
</dbReference>
<dbReference type="InterPro" id="IPR001258">
    <property type="entry name" value="NHL_repeat"/>
</dbReference>
<proteinExistence type="predicted"/>
<feature type="repeat" description="NHL" evidence="2">
    <location>
        <begin position="773"/>
        <end position="811"/>
    </location>
</feature>
<dbReference type="InterPro" id="IPR011042">
    <property type="entry name" value="6-blade_b-propeller_TolB-like"/>
</dbReference>